<keyword evidence="2" id="KW-1185">Reference proteome</keyword>
<sequence>MILTVANAASSSTAVVKAMAIVT</sequence>
<comment type="caution">
    <text evidence="1">The sequence shown here is derived from an EMBL/GenBank/DDBJ whole genome shotgun (WGS) entry which is preliminary data.</text>
</comment>
<proteinExistence type="predicted"/>
<gene>
    <name evidence="1" type="ORF">LARSCL_LOCUS21040</name>
</gene>
<evidence type="ECO:0000313" key="2">
    <source>
        <dbReference type="Proteomes" id="UP001497382"/>
    </source>
</evidence>
<name>A0AAV2BTC9_9ARAC</name>
<evidence type="ECO:0000313" key="1">
    <source>
        <dbReference type="EMBL" id="CAL1298889.1"/>
    </source>
</evidence>
<dbReference type="AlphaFoldDB" id="A0AAV2BTC9"/>
<dbReference type="EMBL" id="CAXIEN010000479">
    <property type="protein sequence ID" value="CAL1298889.1"/>
    <property type="molecule type" value="Genomic_DNA"/>
</dbReference>
<dbReference type="Proteomes" id="UP001497382">
    <property type="component" value="Unassembled WGS sequence"/>
</dbReference>
<reference evidence="1 2" key="1">
    <citation type="submission" date="2024-04" db="EMBL/GenBank/DDBJ databases">
        <authorList>
            <person name="Rising A."/>
            <person name="Reimegard J."/>
            <person name="Sonavane S."/>
            <person name="Akerstrom W."/>
            <person name="Nylinder S."/>
            <person name="Hedman E."/>
            <person name="Kallberg Y."/>
        </authorList>
    </citation>
    <scope>NUCLEOTIDE SEQUENCE [LARGE SCALE GENOMIC DNA]</scope>
</reference>
<organism evidence="1 2">
    <name type="scientific">Larinioides sclopetarius</name>
    <dbReference type="NCBI Taxonomy" id="280406"/>
    <lineage>
        <taxon>Eukaryota</taxon>
        <taxon>Metazoa</taxon>
        <taxon>Ecdysozoa</taxon>
        <taxon>Arthropoda</taxon>
        <taxon>Chelicerata</taxon>
        <taxon>Arachnida</taxon>
        <taxon>Araneae</taxon>
        <taxon>Araneomorphae</taxon>
        <taxon>Entelegynae</taxon>
        <taxon>Araneoidea</taxon>
        <taxon>Araneidae</taxon>
        <taxon>Larinioides</taxon>
    </lineage>
</organism>
<accession>A0AAV2BTC9</accession>
<protein>
    <submittedName>
        <fullName evidence="1">Uncharacterized protein</fullName>
    </submittedName>
</protein>